<dbReference type="InterPro" id="IPR005198">
    <property type="entry name" value="Glyco_hydro_76"/>
</dbReference>
<dbReference type="GO" id="GO:0008496">
    <property type="term" value="F:mannan endo-1,6-alpha-mannosidase activity"/>
    <property type="evidence" value="ECO:0007669"/>
    <property type="project" value="UniProtKB-UniRule"/>
</dbReference>
<dbReference type="FunFam" id="1.50.10.20:FF:000006">
    <property type="entry name" value="Mannan endo-1,6-alpha-mannosidase"/>
    <property type="match status" value="1"/>
</dbReference>
<dbReference type="EMBL" id="KV454301">
    <property type="protein sequence ID" value="ODQ70142.1"/>
    <property type="molecule type" value="Genomic_DNA"/>
</dbReference>
<proteinExistence type="inferred from homology"/>
<comment type="similarity">
    <text evidence="3 11">Belongs to the glycosyl hydrolase 76 family.</text>
</comment>
<comment type="catalytic activity">
    <reaction evidence="1 11">
        <text>Random hydrolysis of (1-&gt;6)-alpha-D-mannosidic linkages in unbranched (1-&gt;6)-mannans.</text>
        <dbReference type="EC" id="3.2.1.101"/>
    </reaction>
</comment>
<dbReference type="GO" id="GO:0012505">
    <property type="term" value="C:endomembrane system"/>
    <property type="evidence" value="ECO:0007669"/>
    <property type="project" value="UniProtKB-SubCell"/>
</dbReference>
<evidence type="ECO:0000256" key="10">
    <source>
        <dbReference type="ARBA" id="ARBA00023316"/>
    </source>
</evidence>
<dbReference type="OrthoDB" id="4187847at2759"/>
<keyword evidence="10" id="KW-0961">Cell wall biogenesis/degradation</keyword>
<evidence type="ECO:0000256" key="7">
    <source>
        <dbReference type="ARBA" id="ARBA00023136"/>
    </source>
</evidence>
<evidence type="ECO:0000256" key="12">
    <source>
        <dbReference type="SAM" id="SignalP"/>
    </source>
</evidence>
<keyword evidence="7" id="KW-0472">Membrane</keyword>
<evidence type="ECO:0000256" key="4">
    <source>
        <dbReference type="ARBA" id="ARBA00012350"/>
    </source>
</evidence>
<comment type="subcellular location">
    <subcellularLocation>
        <location evidence="2">Endomembrane system</location>
    </subcellularLocation>
</comment>
<dbReference type="PANTHER" id="PTHR12145:SF36">
    <property type="entry name" value="MANNAN ENDO-1,6-ALPHA-MANNOSIDASE DCW1"/>
    <property type="match status" value="1"/>
</dbReference>
<keyword evidence="6 11" id="KW-0378">Hydrolase</keyword>
<dbReference type="Proteomes" id="UP000094385">
    <property type="component" value="Unassembled WGS sequence"/>
</dbReference>
<dbReference type="EC" id="3.2.1.101" evidence="4 11"/>
<keyword evidence="8" id="KW-0325">Glycoprotein</keyword>
<evidence type="ECO:0000256" key="3">
    <source>
        <dbReference type="ARBA" id="ARBA00009699"/>
    </source>
</evidence>
<dbReference type="PANTHER" id="PTHR12145">
    <property type="entry name" value="MANNAN ENDO-1,6-ALPHA-MANNOSIDASE DCW1"/>
    <property type="match status" value="1"/>
</dbReference>
<feature type="signal peptide" evidence="12">
    <location>
        <begin position="1"/>
        <end position="24"/>
    </location>
</feature>
<dbReference type="AlphaFoldDB" id="A0A1E3PZ08"/>
<evidence type="ECO:0000256" key="5">
    <source>
        <dbReference type="ARBA" id="ARBA00022729"/>
    </source>
</evidence>
<keyword evidence="5 12" id="KW-0732">Signal</keyword>
<dbReference type="Gene3D" id="1.50.10.20">
    <property type="match status" value="1"/>
</dbReference>
<dbReference type="GO" id="GO:0016052">
    <property type="term" value="P:carbohydrate catabolic process"/>
    <property type="evidence" value="ECO:0007669"/>
    <property type="project" value="InterPro"/>
</dbReference>
<evidence type="ECO:0000256" key="9">
    <source>
        <dbReference type="ARBA" id="ARBA00023295"/>
    </source>
</evidence>
<dbReference type="STRING" id="675824.A0A1E3PZ08"/>
<name>A0A1E3PZ08_LIPST</name>
<accession>A0A1E3PZ08</accession>
<evidence type="ECO:0000313" key="14">
    <source>
        <dbReference type="Proteomes" id="UP000094385"/>
    </source>
</evidence>
<evidence type="ECO:0000313" key="13">
    <source>
        <dbReference type="EMBL" id="ODQ70142.1"/>
    </source>
</evidence>
<dbReference type="GO" id="GO:0071555">
    <property type="term" value="P:cell wall organization"/>
    <property type="evidence" value="ECO:0007669"/>
    <property type="project" value="UniProtKB-KW"/>
</dbReference>
<dbReference type="InterPro" id="IPR008928">
    <property type="entry name" value="6-hairpin_glycosidase_sf"/>
</dbReference>
<dbReference type="SUPFAM" id="SSF48208">
    <property type="entry name" value="Six-hairpin glycosidases"/>
    <property type="match status" value="1"/>
</dbReference>
<sequence>MRTLLSLPLSILLLVANFINHASAIVIDVNNKDSITHAAWVFAHGLMTYYNGNQTGQTPGKFVSPYYWWEAGAAWGSLIDYWFYTGDDTYNEQVKSSLLFQVGTDNNYMPANESTSEGNDDQAFWGFTVMAAAERNFSNPDTNQPQWLALAQAVFNTMASRWDMSTCNGGLRWQIFQFNNGYDYKNTISNAGLFMMAARLARYTDNSSYVDWAETTWNWTESVGFLDTESYYFYDGAHTEVNCAKWNITKYQWTYNAGIFMAGSAYLYNYTGSSLWAQRTQSILDSITIFFDSDTGIMYEVACEKSKTCDIDEKAFKAILARFMGLTAVLAPFTYNTIYEHLVQTVPGIAQSCVGGLDDVTCGTTWLEVGWDNTWGLGQQMSALEVVQNLLVQDVPAPYTAATGGSSPGITNVTGGGNVKVLTTGDRAGAGILTSIALLMMLGSSWWIAL</sequence>
<protein>
    <recommendedName>
        <fullName evidence="4 11">Mannan endo-1,6-alpha-mannosidase</fullName>
        <ecNumber evidence="4 11">3.2.1.101</ecNumber>
    </recommendedName>
</protein>
<keyword evidence="14" id="KW-1185">Reference proteome</keyword>
<organism evidence="13 14">
    <name type="scientific">Lipomyces starkeyi NRRL Y-11557</name>
    <dbReference type="NCBI Taxonomy" id="675824"/>
    <lineage>
        <taxon>Eukaryota</taxon>
        <taxon>Fungi</taxon>
        <taxon>Dikarya</taxon>
        <taxon>Ascomycota</taxon>
        <taxon>Saccharomycotina</taxon>
        <taxon>Lipomycetes</taxon>
        <taxon>Lipomycetales</taxon>
        <taxon>Lipomycetaceae</taxon>
        <taxon>Lipomyces</taxon>
    </lineage>
</organism>
<reference evidence="13 14" key="1">
    <citation type="journal article" date="2016" name="Proc. Natl. Acad. Sci. U.S.A.">
        <title>Comparative genomics of biotechnologically important yeasts.</title>
        <authorList>
            <person name="Riley R."/>
            <person name="Haridas S."/>
            <person name="Wolfe K.H."/>
            <person name="Lopes M.R."/>
            <person name="Hittinger C.T."/>
            <person name="Goeker M."/>
            <person name="Salamov A.A."/>
            <person name="Wisecaver J.H."/>
            <person name="Long T.M."/>
            <person name="Calvey C.H."/>
            <person name="Aerts A.L."/>
            <person name="Barry K.W."/>
            <person name="Choi C."/>
            <person name="Clum A."/>
            <person name="Coughlan A.Y."/>
            <person name="Deshpande S."/>
            <person name="Douglass A.P."/>
            <person name="Hanson S.J."/>
            <person name="Klenk H.-P."/>
            <person name="LaButti K.M."/>
            <person name="Lapidus A."/>
            <person name="Lindquist E.A."/>
            <person name="Lipzen A.M."/>
            <person name="Meier-Kolthoff J.P."/>
            <person name="Ohm R.A."/>
            <person name="Otillar R.P."/>
            <person name="Pangilinan J.L."/>
            <person name="Peng Y."/>
            <person name="Rokas A."/>
            <person name="Rosa C.A."/>
            <person name="Scheuner C."/>
            <person name="Sibirny A.A."/>
            <person name="Slot J.C."/>
            <person name="Stielow J.B."/>
            <person name="Sun H."/>
            <person name="Kurtzman C.P."/>
            <person name="Blackwell M."/>
            <person name="Grigoriev I.V."/>
            <person name="Jeffries T.W."/>
        </authorList>
    </citation>
    <scope>NUCLEOTIDE SEQUENCE [LARGE SCALE GENOMIC DNA]</scope>
    <source>
        <strain evidence="13 14">NRRL Y-11557</strain>
    </source>
</reference>
<dbReference type="PIRSF" id="PIRSF016302">
    <property type="entry name" value="Man_a_manosd"/>
    <property type="match status" value="1"/>
</dbReference>
<gene>
    <name evidence="13" type="ORF">LIPSTDRAFT_175925</name>
</gene>
<evidence type="ECO:0000256" key="6">
    <source>
        <dbReference type="ARBA" id="ARBA00022801"/>
    </source>
</evidence>
<dbReference type="InterPro" id="IPR014480">
    <property type="entry name" value="Mannan-1_6-alpha_mannosidase"/>
</dbReference>
<feature type="chain" id="PRO_5009134016" description="Mannan endo-1,6-alpha-mannosidase" evidence="12">
    <location>
        <begin position="25"/>
        <end position="450"/>
    </location>
</feature>
<evidence type="ECO:0000256" key="2">
    <source>
        <dbReference type="ARBA" id="ARBA00004308"/>
    </source>
</evidence>
<keyword evidence="9 11" id="KW-0326">Glycosidase</keyword>
<evidence type="ECO:0000256" key="1">
    <source>
        <dbReference type="ARBA" id="ARBA00001452"/>
    </source>
</evidence>
<dbReference type="Pfam" id="PF03663">
    <property type="entry name" value="Glyco_hydro_76"/>
    <property type="match status" value="1"/>
</dbReference>
<evidence type="ECO:0000256" key="8">
    <source>
        <dbReference type="ARBA" id="ARBA00023180"/>
    </source>
</evidence>
<dbReference type="GO" id="GO:0009272">
    <property type="term" value="P:fungal-type cell wall biogenesis"/>
    <property type="evidence" value="ECO:0007669"/>
    <property type="project" value="TreeGrafter"/>
</dbReference>
<evidence type="ECO:0000256" key="11">
    <source>
        <dbReference type="PIRNR" id="PIRNR016302"/>
    </source>
</evidence>